<accession>A0A2P7UFS9</accession>
<dbReference type="EMBL" id="PXZM01000065">
    <property type="protein sequence ID" value="PSJ85854.1"/>
    <property type="molecule type" value="Genomic_DNA"/>
</dbReference>
<name>A0A2P7UFS9_9BACL</name>
<evidence type="ECO:0000313" key="2">
    <source>
        <dbReference type="Proteomes" id="UP000240419"/>
    </source>
</evidence>
<dbReference type="Proteomes" id="UP000240419">
    <property type="component" value="Unassembled WGS sequence"/>
</dbReference>
<gene>
    <name evidence="1" type="ORF">C7R93_29145</name>
</gene>
<dbReference type="OrthoDB" id="2082543at2"/>
<sequence>MNSGFLKQWCLEHDVETRSINAFWYCFRNYQCEDTEEFNLVFGENFKEEDLTVALKEVALFIDRWDNDATYTAISYGFDYVVSYIPIVFKEKKLGWYKLLFNLEGESFDDFFIID</sequence>
<reference evidence="1 2" key="1">
    <citation type="submission" date="2018-03" db="EMBL/GenBank/DDBJ databases">
        <title>Brevisbacillus phylogenomics.</title>
        <authorList>
            <person name="Dunlap C."/>
        </authorList>
    </citation>
    <scope>NUCLEOTIDE SEQUENCE [LARGE SCALE GENOMIC DNA]</scope>
    <source>
        <strain evidence="1 2">NRRL NRS-1210</strain>
    </source>
</reference>
<keyword evidence="2" id="KW-1185">Reference proteome</keyword>
<organism evidence="1 2">
    <name type="scientific">Brevibacillus fortis</name>
    <dbReference type="NCBI Taxonomy" id="2126352"/>
    <lineage>
        <taxon>Bacteria</taxon>
        <taxon>Bacillati</taxon>
        <taxon>Bacillota</taxon>
        <taxon>Bacilli</taxon>
        <taxon>Bacillales</taxon>
        <taxon>Paenibacillaceae</taxon>
        <taxon>Brevibacillus</taxon>
    </lineage>
</organism>
<proteinExistence type="predicted"/>
<evidence type="ECO:0000313" key="1">
    <source>
        <dbReference type="EMBL" id="PSJ85854.1"/>
    </source>
</evidence>
<dbReference type="RefSeq" id="WP_106842072.1">
    <property type="nucleotide sequence ID" value="NZ_JARMEZ010000041.1"/>
</dbReference>
<protein>
    <submittedName>
        <fullName evidence="1">Uncharacterized protein</fullName>
    </submittedName>
</protein>
<dbReference type="AlphaFoldDB" id="A0A2P7UFS9"/>
<comment type="caution">
    <text evidence="1">The sequence shown here is derived from an EMBL/GenBank/DDBJ whole genome shotgun (WGS) entry which is preliminary data.</text>
</comment>